<reference evidence="10 11" key="1">
    <citation type="submission" date="2017-07" db="EMBL/GenBank/DDBJ databases">
        <title>Bifidobacterium novel species.</title>
        <authorList>
            <person name="Lugli G.A."/>
            <person name="Milani C."/>
            <person name="Duranti S."/>
            <person name="Mangifesta M."/>
        </authorList>
    </citation>
    <scope>NUCLEOTIDE SEQUENCE [LARGE SCALE GENOMIC DNA]</scope>
    <source>
        <strain evidence="10 11">77</strain>
    </source>
</reference>
<dbReference type="InterPro" id="IPR050953">
    <property type="entry name" value="N4_N6_ade-DNA_methylase"/>
</dbReference>
<feature type="domain" description="MmeI-like helicase spacer" evidence="6">
    <location>
        <begin position="193"/>
        <end position="267"/>
    </location>
</feature>
<dbReference type="InterPro" id="IPR046820">
    <property type="entry name" value="MmeI_TRD"/>
</dbReference>
<dbReference type="Proteomes" id="UP000235034">
    <property type="component" value="Unassembled WGS sequence"/>
</dbReference>
<evidence type="ECO:0000256" key="4">
    <source>
        <dbReference type="ARBA" id="ARBA00047942"/>
    </source>
</evidence>
<organism evidence="10 11">
    <name type="scientific">Bifidobacterium parmae</name>
    <dbReference type="NCBI Taxonomy" id="361854"/>
    <lineage>
        <taxon>Bacteria</taxon>
        <taxon>Bacillati</taxon>
        <taxon>Actinomycetota</taxon>
        <taxon>Actinomycetes</taxon>
        <taxon>Bifidobacteriales</taxon>
        <taxon>Bifidobacteriaceae</taxon>
        <taxon>Bifidobacterium</taxon>
    </lineage>
</organism>
<evidence type="ECO:0000259" key="5">
    <source>
        <dbReference type="Pfam" id="PF20464"/>
    </source>
</evidence>
<dbReference type="Pfam" id="PF20465">
    <property type="entry name" value="MmeI_hel"/>
    <property type="match status" value="1"/>
</dbReference>
<keyword evidence="2 10" id="KW-0489">Methyltransferase</keyword>
<evidence type="ECO:0000313" key="11">
    <source>
        <dbReference type="Proteomes" id="UP000235034"/>
    </source>
</evidence>
<accession>A0A2N5J5W3</accession>
<comment type="catalytic activity">
    <reaction evidence="4">
        <text>a 2'-deoxyadenosine in DNA + S-adenosyl-L-methionine = an N(6)-methyl-2'-deoxyadenosine in DNA + S-adenosyl-L-homocysteine + H(+)</text>
        <dbReference type="Rhea" id="RHEA:15197"/>
        <dbReference type="Rhea" id="RHEA-COMP:12418"/>
        <dbReference type="Rhea" id="RHEA-COMP:12419"/>
        <dbReference type="ChEBI" id="CHEBI:15378"/>
        <dbReference type="ChEBI" id="CHEBI:57856"/>
        <dbReference type="ChEBI" id="CHEBI:59789"/>
        <dbReference type="ChEBI" id="CHEBI:90615"/>
        <dbReference type="ChEBI" id="CHEBI:90616"/>
        <dbReference type="EC" id="2.1.1.72"/>
    </reaction>
</comment>
<evidence type="ECO:0000256" key="2">
    <source>
        <dbReference type="ARBA" id="ARBA00022603"/>
    </source>
</evidence>
<dbReference type="GO" id="GO:0032259">
    <property type="term" value="P:methylation"/>
    <property type="evidence" value="ECO:0007669"/>
    <property type="project" value="UniProtKB-KW"/>
</dbReference>
<keyword evidence="3 10" id="KW-0808">Transferase</keyword>
<evidence type="ECO:0000259" key="8">
    <source>
        <dbReference type="Pfam" id="PF20467"/>
    </source>
</evidence>
<evidence type="ECO:0000259" key="7">
    <source>
        <dbReference type="Pfam" id="PF20466"/>
    </source>
</evidence>
<dbReference type="Pfam" id="PF20467">
    <property type="entry name" value="MmeI_C"/>
    <property type="match status" value="1"/>
</dbReference>
<keyword evidence="11" id="KW-1185">Reference proteome</keyword>
<dbReference type="Pfam" id="PF20473">
    <property type="entry name" value="MmeI_Mtase"/>
    <property type="match status" value="1"/>
</dbReference>
<dbReference type="EMBL" id="NMWT01000002">
    <property type="protein sequence ID" value="PLS29611.1"/>
    <property type="molecule type" value="Genomic_DNA"/>
</dbReference>
<dbReference type="Pfam" id="PF20466">
    <property type="entry name" value="MmeI_TRD"/>
    <property type="match status" value="1"/>
</dbReference>
<evidence type="ECO:0000256" key="1">
    <source>
        <dbReference type="ARBA" id="ARBA00011900"/>
    </source>
</evidence>
<dbReference type="EC" id="2.1.1.72" evidence="1"/>
<feature type="domain" description="MmeI-like N-terminal" evidence="5">
    <location>
        <begin position="1"/>
        <end position="179"/>
    </location>
</feature>
<dbReference type="InterPro" id="IPR046817">
    <property type="entry name" value="MmeI_N"/>
</dbReference>
<feature type="domain" description="MmeI-like target recognition" evidence="7">
    <location>
        <begin position="641"/>
        <end position="849"/>
    </location>
</feature>
<comment type="caution">
    <text evidence="10">The sequence shown here is derived from an EMBL/GenBank/DDBJ whole genome shotgun (WGS) entry which is preliminary data.</text>
</comment>
<dbReference type="SUPFAM" id="SSF53335">
    <property type="entry name" value="S-adenosyl-L-methionine-dependent methyltransferases"/>
    <property type="match status" value="1"/>
</dbReference>
<sequence length="930" mass="104274">MRAGAFVERWRGRGDENSETQQFWMDLLGDVLHVDRLSDRQVLWFERRTAGNGLIDVLMVEARVLVEQKSLGVDLDKEEPRQGVMKTPVRQALDYANALPPSERPVVLITCNFGVFRLYDLESDPLAKAPRSEFALEELPGHVGELAGLFDRGRSRTIVQQQLSEKAGQLGARLHDALASCYDDPDEAKAHDDLAMLTVRIVFCLYAEDAGLFPANSFRDLVKASDPRHLRGDIEDLFDVLDTPEDGRSRYLDETLACFPYVDGGLFRDQIEIPPMGRDIQDALMEISEGFDWSGISPVIFGSLMEETLSHDERRRGGMHYTSVTNIHRLIDPLFLDGLTAECDRLLAARPAAEKGRAFKEWRQGLQDYQDRLAGLKWADFAAGSGNFLTETFICVRRLENRVIEALQGDQIAFDMEGFSVKVSIAQMYGVEINGFACAVARTALWIAEQQMLDETESVSGRGLDRLPFKDSGNIVQANALRYDWNDLLPGAECDYVMGNPPFLGHISKTPEQTGDLKAVWGGGYDGYLDYATGWFRKASRYLTKPSAAFALVSTNSITQGQPVPRLFKPIMEDGWRIAFAHRTFAWNAQSTDNAHVHVVIIGMDHADDATKPPVLFEYPDIDGEPEATHPRHVNGYLLDGPDVYAEKRSQKAGPLSPMLGRVDFGSMPLDGGNLLINDADEYAKAMDDPIAAKYVRPFRMGRELINGIDRWCLWLADAPASDILRSPYLKTRVEACRKYREQAPVKGDAYKHRDTPQLFRDDHQPREQYLAIPAVFSSQRRWMTCGLLPNDVIAGNKIFVCDDPDGFAFAIIESSMFLTWQKAIGGRLKNDCNFSNTVVWNTLPLPKLSDAMRVKVIEAGRAVTEARANHPGESLADLYNPLLMHPDLLKAHERLDRVVDAAFGAGRPCGSDDERLQILFDRYQELTKV</sequence>
<evidence type="ECO:0000313" key="10">
    <source>
        <dbReference type="EMBL" id="PLS29611.1"/>
    </source>
</evidence>
<dbReference type="Gene3D" id="3.40.50.150">
    <property type="entry name" value="Vaccinia Virus protein VP39"/>
    <property type="match status" value="1"/>
</dbReference>
<dbReference type="REBASE" id="384638">
    <property type="entry name" value="BpaUis4EORF248P"/>
</dbReference>
<evidence type="ECO:0000256" key="3">
    <source>
        <dbReference type="ARBA" id="ARBA00022679"/>
    </source>
</evidence>
<dbReference type="InterPro" id="IPR046819">
    <property type="entry name" value="MmeI_hel"/>
</dbReference>
<dbReference type="PANTHER" id="PTHR33841:SF1">
    <property type="entry name" value="DNA METHYLTRANSFERASE A"/>
    <property type="match status" value="1"/>
</dbReference>
<dbReference type="InterPro" id="IPR029063">
    <property type="entry name" value="SAM-dependent_MTases_sf"/>
</dbReference>
<dbReference type="GO" id="GO:0009007">
    <property type="term" value="F:site-specific DNA-methyltransferase (adenine-specific) activity"/>
    <property type="evidence" value="ECO:0007669"/>
    <property type="project" value="UniProtKB-EC"/>
</dbReference>
<evidence type="ECO:0000259" key="6">
    <source>
        <dbReference type="Pfam" id="PF20465"/>
    </source>
</evidence>
<dbReference type="Pfam" id="PF20464">
    <property type="entry name" value="MmeI_N"/>
    <property type="match status" value="1"/>
</dbReference>
<feature type="domain" description="MmeI-like C-terminal" evidence="8">
    <location>
        <begin position="850"/>
        <end position="929"/>
    </location>
</feature>
<dbReference type="InterPro" id="IPR046818">
    <property type="entry name" value="MmeI_C"/>
</dbReference>
<dbReference type="AlphaFoldDB" id="A0A2N5J5W3"/>
<dbReference type="PANTHER" id="PTHR33841">
    <property type="entry name" value="DNA METHYLTRANSFERASE YEEA-RELATED"/>
    <property type="match status" value="1"/>
</dbReference>
<dbReference type="InterPro" id="IPR046816">
    <property type="entry name" value="MmeI_Mtase"/>
</dbReference>
<name>A0A2N5J5W3_9BIFI</name>
<proteinExistence type="predicted"/>
<feature type="domain" description="MmeI-like DNA-methyltransferase" evidence="9">
    <location>
        <begin position="363"/>
        <end position="608"/>
    </location>
</feature>
<protein>
    <recommendedName>
        <fullName evidence="1">site-specific DNA-methyltransferase (adenine-specific)</fullName>
        <ecNumber evidence="1">2.1.1.72</ecNumber>
    </recommendedName>
</protein>
<gene>
    <name evidence="10" type="ORF">Uis4E_0248</name>
</gene>
<evidence type="ECO:0000259" key="9">
    <source>
        <dbReference type="Pfam" id="PF20473"/>
    </source>
</evidence>